<evidence type="ECO:0000313" key="1">
    <source>
        <dbReference type="EMBL" id="VFK42936.1"/>
    </source>
</evidence>
<reference evidence="1" key="1">
    <citation type="submission" date="2019-02" db="EMBL/GenBank/DDBJ databases">
        <authorList>
            <person name="Gruber-Vodicka R. H."/>
            <person name="Seah K. B. B."/>
        </authorList>
    </citation>
    <scope>NUCLEOTIDE SEQUENCE</scope>
    <source>
        <strain evidence="1">BECK_BZ125</strain>
    </source>
</reference>
<dbReference type="AlphaFoldDB" id="A0A450YN59"/>
<name>A0A450YN59_9GAMM</name>
<dbReference type="EMBL" id="CAADFT010000022">
    <property type="protein sequence ID" value="VFK42936.1"/>
    <property type="molecule type" value="Genomic_DNA"/>
</dbReference>
<proteinExistence type="predicted"/>
<gene>
    <name evidence="1" type="ORF">BECKTC1821E_GA0114239_102220</name>
</gene>
<organism evidence="1">
    <name type="scientific">Candidatus Kentrum sp. TC</name>
    <dbReference type="NCBI Taxonomy" id="2126339"/>
    <lineage>
        <taxon>Bacteria</taxon>
        <taxon>Pseudomonadati</taxon>
        <taxon>Pseudomonadota</taxon>
        <taxon>Gammaproteobacteria</taxon>
        <taxon>Candidatus Kentrum</taxon>
    </lineage>
</organism>
<sequence>MTKASARYPPIPWYRIPADSCQLSIGAFGINRRIERIFSYGDSVSGGCPGGFHGVTGIRRVDISASHKRFDEIAPTGQVTGTFIAYADHVDSDALSLQGRNIEILRDRARGCRNKLLFHGETLSAAVTWYPCHGSANLLETS</sequence>
<accession>A0A450YN59</accession>
<protein>
    <submittedName>
        <fullName evidence="1">Uncharacterized protein</fullName>
    </submittedName>
</protein>